<feature type="compositionally biased region" description="Low complexity" evidence="1">
    <location>
        <begin position="102"/>
        <end position="120"/>
    </location>
</feature>
<organism evidence="2 3">
    <name type="scientific">Gnathostoma spinigerum</name>
    <dbReference type="NCBI Taxonomy" id="75299"/>
    <lineage>
        <taxon>Eukaryota</taxon>
        <taxon>Metazoa</taxon>
        <taxon>Ecdysozoa</taxon>
        <taxon>Nematoda</taxon>
        <taxon>Chromadorea</taxon>
        <taxon>Rhabditida</taxon>
        <taxon>Spirurina</taxon>
        <taxon>Gnathostomatomorpha</taxon>
        <taxon>Gnathostomatoidea</taxon>
        <taxon>Gnathostomatidae</taxon>
        <taxon>Gnathostoma</taxon>
    </lineage>
</organism>
<feature type="compositionally biased region" description="Low complexity" evidence="1">
    <location>
        <begin position="55"/>
        <end position="77"/>
    </location>
</feature>
<proteinExistence type="predicted"/>
<feature type="compositionally biased region" description="Polar residues" evidence="1">
    <location>
        <begin position="121"/>
        <end position="133"/>
    </location>
</feature>
<protein>
    <submittedName>
        <fullName evidence="2">Uncharacterized protein</fullName>
    </submittedName>
</protein>
<evidence type="ECO:0000313" key="3">
    <source>
        <dbReference type="Proteomes" id="UP001608902"/>
    </source>
</evidence>
<accession>A0ABD6EPC7</accession>
<reference evidence="2 3" key="1">
    <citation type="submission" date="2024-08" db="EMBL/GenBank/DDBJ databases">
        <title>Gnathostoma spinigerum genome.</title>
        <authorList>
            <person name="Gonzalez-Bertolin B."/>
            <person name="Monzon S."/>
            <person name="Zaballos A."/>
            <person name="Jimenez P."/>
            <person name="Dekumyoy P."/>
            <person name="Varona S."/>
            <person name="Cuesta I."/>
            <person name="Sumanam S."/>
            <person name="Adisakwattana P."/>
            <person name="Gasser R.B."/>
            <person name="Hernandez-Gonzalez A."/>
            <person name="Young N.D."/>
            <person name="Perteguer M.J."/>
        </authorList>
    </citation>
    <scope>NUCLEOTIDE SEQUENCE [LARGE SCALE GENOMIC DNA]</scope>
    <source>
        <strain evidence="2">AL3</strain>
        <tissue evidence="2">Liver</tissue>
    </source>
</reference>
<feature type="region of interest" description="Disordered" evidence="1">
    <location>
        <begin position="20"/>
        <end position="226"/>
    </location>
</feature>
<feature type="non-terminal residue" evidence="2">
    <location>
        <position position="1"/>
    </location>
</feature>
<dbReference type="Proteomes" id="UP001608902">
    <property type="component" value="Unassembled WGS sequence"/>
</dbReference>
<evidence type="ECO:0000313" key="2">
    <source>
        <dbReference type="EMBL" id="MFH4981723.1"/>
    </source>
</evidence>
<gene>
    <name evidence="2" type="ORF">AB6A40_008432</name>
</gene>
<comment type="caution">
    <text evidence="2">The sequence shown here is derived from an EMBL/GenBank/DDBJ whole genome shotgun (WGS) entry which is preliminary data.</text>
</comment>
<feature type="compositionally biased region" description="Polar residues" evidence="1">
    <location>
        <begin position="28"/>
        <end position="54"/>
    </location>
</feature>
<feature type="compositionally biased region" description="Low complexity" evidence="1">
    <location>
        <begin position="141"/>
        <end position="171"/>
    </location>
</feature>
<feature type="compositionally biased region" description="Low complexity" evidence="1">
    <location>
        <begin position="206"/>
        <end position="225"/>
    </location>
</feature>
<dbReference type="AlphaFoldDB" id="A0ABD6EPC7"/>
<feature type="compositionally biased region" description="Polar residues" evidence="1">
    <location>
        <begin position="78"/>
        <end position="94"/>
    </location>
</feature>
<dbReference type="EMBL" id="JBGFUD010007752">
    <property type="protein sequence ID" value="MFH4981723.1"/>
    <property type="molecule type" value="Genomic_DNA"/>
</dbReference>
<keyword evidence="3" id="KW-1185">Reference proteome</keyword>
<evidence type="ECO:0000256" key="1">
    <source>
        <dbReference type="SAM" id="MobiDB-lite"/>
    </source>
</evidence>
<dbReference type="Gene3D" id="2.60.120.200">
    <property type="match status" value="1"/>
</dbReference>
<sequence>HPNLSLDQRVVGGVHHIITGGQNVAGGTITTQKGAGDKSTATGVESQSASQTNEGIAVSSSASSSSSQITGQQGATTVNQGWNQGWNQGISSQPFGGGNAVSSSTSSSSSQITGQQGSTQVNQGWNQGSSSQPFGGGDAASSSTSSISSQITGQQGSTQVNQGWNQGWNQGSGRQPLGGAWNMQQTGGWNKGGDMQQRGGWNREWSQQSGSSTHQESSWTSGSSSIIRGMTIGGQQNVPQSQGSSWSNNGIWQWSHHINSAIFNEPTATGGWIWSNHIKNHQTMPVPYVSQIGTTLQEGSELVVHAVPKTQSDRLYVLLWSGALNQMYEIPVLVNVDFSQGKLSVKTLRVSTTEELDFGYVYWLPSFFDSVYSAMISDFNKCLYLRGIIRILCMNEHSRLEVG</sequence>
<name>A0ABD6EPC7_9BILA</name>